<proteinExistence type="predicted"/>
<name>A0AAE8BC07_9CAUD</name>
<accession>A0AAE8BC07</accession>
<keyword evidence="2" id="KW-1185">Reference proteome</keyword>
<protein>
    <submittedName>
        <fullName evidence="1">Uncharacterized protein</fullName>
    </submittedName>
</protein>
<organism evidence="1 2">
    <name type="scientific">Hafnia phage vB_HpaM_Zyzzx</name>
    <dbReference type="NCBI Taxonomy" id="2836109"/>
    <lineage>
        <taxon>Viruses</taxon>
        <taxon>Duplodnaviria</taxon>
        <taxon>Heunggongvirae</taxon>
        <taxon>Uroviricota</taxon>
        <taxon>Caudoviricetes</taxon>
        <taxon>Andersonviridae</taxon>
        <taxon>Andersonviridae incertae sedis</taxon>
        <taxon>Daniellevirus</taxon>
        <taxon>Daniellevirus Zyzzx</taxon>
    </lineage>
</organism>
<evidence type="ECO:0000313" key="1">
    <source>
        <dbReference type="EMBL" id="QYA57300.1"/>
    </source>
</evidence>
<gene>
    <name evidence="1" type="ORF">ZYZZX_72</name>
</gene>
<dbReference type="Proteomes" id="UP000827415">
    <property type="component" value="Segment"/>
</dbReference>
<sequence>MTKVEAIRNYNEMFAEMVSNNPRLMSDIVAYRCGFCDYVDNLYRDGEITEKQADSWAVTIETVRGLKRTFSKYAQ</sequence>
<evidence type="ECO:0000313" key="2">
    <source>
        <dbReference type="Proteomes" id="UP000827415"/>
    </source>
</evidence>
<reference evidence="1 2" key="1">
    <citation type="submission" date="2021-03" db="EMBL/GenBank/DDBJ databases">
        <authorList>
            <person name="Thompson D.W."/>
            <person name="Brown H.M.F."/>
            <person name="Thompson S.D."/>
            <person name="Grose J.H."/>
        </authorList>
    </citation>
    <scope>NUCLEOTIDE SEQUENCE [LARGE SCALE GENOMIC DNA]</scope>
</reference>
<dbReference type="EMBL" id="MW749004">
    <property type="protein sequence ID" value="QYA57300.1"/>
    <property type="molecule type" value="Genomic_DNA"/>
</dbReference>